<dbReference type="OrthoDB" id="3545916at2759"/>
<feature type="compositionally biased region" description="Basic and acidic residues" evidence="1">
    <location>
        <begin position="17"/>
        <end position="28"/>
    </location>
</feature>
<sequence>MSDNGRCGEEASAGSHRNYEHHGPDDNTTKQGRRPRSDTAGKNIGTEGSRHHARAKSQMDKDLADATHKLTTREDELRALQSSFNMLEADFQRTAQHLSRVRQERDEIKYESNHVSSRYHFIVDHYLEPYAQHIGTHYDDTDGESMVLVLRPLTSNAFKAESLGGETIHLREQVQSLQKEMLAKVEKVQAVSDRQFEQDFRALASSIKSLSRLTRLTDAVDIVEALGQPRLLQNVLSHHLSGRVRNKCLIEIYLWSTLLDMVFENPFKVFGSYCDAKSEMWTDMFGSDFFSRWPTPTTLSETWRYTVAERVVQMVGGDLVCEGKIKQGNRHERQDIEDSVLEARLHVAKCIETGLAQISSAMDVSLINEIVDKAFALGLQMTLQRPRLQITYPLLGSRFVKEYMKCDSLDDGEELSDGSVALVINPGLTKWGDALGKELEQRYDIVPSLVELEATQGGLSLI</sequence>
<proteinExistence type="predicted"/>
<organism evidence="2 3">
    <name type="scientific">Paraphoma chrysanthemicola</name>
    <dbReference type="NCBI Taxonomy" id="798071"/>
    <lineage>
        <taxon>Eukaryota</taxon>
        <taxon>Fungi</taxon>
        <taxon>Dikarya</taxon>
        <taxon>Ascomycota</taxon>
        <taxon>Pezizomycotina</taxon>
        <taxon>Dothideomycetes</taxon>
        <taxon>Pleosporomycetidae</taxon>
        <taxon>Pleosporales</taxon>
        <taxon>Pleosporineae</taxon>
        <taxon>Phaeosphaeriaceae</taxon>
        <taxon>Paraphoma</taxon>
    </lineage>
</organism>
<dbReference type="Proteomes" id="UP000813461">
    <property type="component" value="Unassembled WGS sequence"/>
</dbReference>
<dbReference type="AlphaFoldDB" id="A0A8K0W2T4"/>
<evidence type="ECO:0000313" key="3">
    <source>
        <dbReference type="Proteomes" id="UP000813461"/>
    </source>
</evidence>
<gene>
    <name evidence="2" type="ORF">FB567DRAFT_575852</name>
</gene>
<evidence type="ECO:0000256" key="1">
    <source>
        <dbReference type="SAM" id="MobiDB-lite"/>
    </source>
</evidence>
<reference evidence="2" key="1">
    <citation type="journal article" date="2021" name="Nat. Commun.">
        <title>Genetic determinants of endophytism in the Arabidopsis root mycobiome.</title>
        <authorList>
            <person name="Mesny F."/>
            <person name="Miyauchi S."/>
            <person name="Thiergart T."/>
            <person name="Pickel B."/>
            <person name="Atanasova L."/>
            <person name="Karlsson M."/>
            <person name="Huettel B."/>
            <person name="Barry K.W."/>
            <person name="Haridas S."/>
            <person name="Chen C."/>
            <person name="Bauer D."/>
            <person name="Andreopoulos W."/>
            <person name="Pangilinan J."/>
            <person name="LaButti K."/>
            <person name="Riley R."/>
            <person name="Lipzen A."/>
            <person name="Clum A."/>
            <person name="Drula E."/>
            <person name="Henrissat B."/>
            <person name="Kohler A."/>
            <person name="Grigoriev I.V."/>
            <person name="Martin F.M."/>
            <person name="Hacquard S."/>
        </authorList>
    </citation>
    <scope>NUCLEOTIDE SEQUENCE</scope>
    <source>
        <strain evidence="2">MPI-SDFR-AT-0120</strain>
    </source>
</reference>
<feature type="region of interest" description="Disordered" evidence="1">
    <location>
        <begin position="1"/>
        <end position="61"/>
    </location>
</feature>
<protein>
    <submittedName>
        <fullName evidence="2">Uncharacterized protein</fullName>
    </submittedName>
</protein>
<accession>A0A8K0W2T4</accession>
<dbReference type="EMBL" id="JAGMVJ010000002">
    <property type="protein sequence ID" value="KAH7093077.1"/>
    <property type="molecule type" value="Genomic_DNA"/>
</dbReference>
<evidence type="ECO:0000313" key="2">
    <source>
        <dbReference type="EMBL" id="KAH7093077.1"/>
    </source>
</evidence>
<comment type="caution">
    <text evidence="2">The sequence shown here is derived from an EMBL/GenBank/DDBJ whole genome shotgun (WGS) entry which is preliminary data.</text>
</comment>
<name>A0A8K0W2T4_9PLEO</name>
<keyword evidence="3" id="KW-1185">Reference proteome</keyword>